<organism evidence="3 4">
    <name type="scientific">Paenibacillus baekrokdamisoli</name>
    <dbReference type="NCBI Taxonomy" id="1712516"/>
    <lineage>
        <taxon>Bacteria</taxon>
        <taxon>Bacillati</taxon>
        <taxon>Bacillota</taxon>
        <taxon>Bacilli</taxon>
        <taxon>Bacillales</taxon>
        <taxon>Paenibacillaceae</taxon>
        <taxon>Paenibacillus</taxon>
    </lineage>
</organism>
<keyword evidence="1" id="KW-0732">Signal</keyword>
<accession>A0A3G9IYD5</accession>
<feature type="chain" id="PRO_5017970625" description="SLH domain-containing protein" evidence="1">
    <location>
        <begin position="25"/>
        <end position="979"/>
    </location>
</feature>
<gene>
    <name evidence="3" type="ORF">Back11_52350</name>
</gene>
<reference evidence="3 4" key="1">
    <citation type="submission" date="2018-11" db="EMBL/GenBank/DDBJ databases">
        <title>Complete genome sequence of Paenibacillus baekrokdamisoli strain KCTC 33723.</title>
        <authorList>
            <person name="Kang S.W."/>
            <person name="Lee K.C."/>
            <person name="Kim K.K."/>
            <person name="Kim J.S."/>
            <person name="Kim D.S."/>
            <person name="Ko S.H."/>
            <person name="Yang S.H."/>
            <person name="Lee J.S."/>
        </authorList>
    </citation>
    <scope>NUCLEOTIDE SEQUENCE [LARGE SCALE GENOMIC DNA]</scope>
    <source>
        <strain evidence="3 4">KCTC 33723</strain>
    </source>
</reference>
<evidence type="ECO:0000259" key="2">
    <source>
        <dbReference type="PROSITE" id="PS51272"/>
    </source>
</evidence>
<name>A0A3G9IYD5_9BACL</name>
<keyword evidence="4" id="KW-1185">Reference proteome</keyword>
<dbReference type="Proteomes" id="UP000275368">
    <property type="component" value="Chromosome"/>
</dbReference>
<evidence type="ECO:0000313" key="3">
    <source>
        <dbReference type="EMBL" id="BBH23890.1"/>
    </source>
</evidence>
<sequence length="979" mass="100031">MKKSLSLLVAIAMVFSMFASVAFAADATTTATEKTTQQKFDELKAAGVFTGYPGGGAGLENEMTRAEFAKVLAKIANLKDNAAAAKNYSDVSKTHWAVGQIGSVTEAGFMTGVGASKFAPTGKVTLEQVAKIATLVGGIPQLDKAVTGKVSPWAKGYVAAAIEAGLLPEAPSYQVNAKRGALVDVAYKLYSTLSVTVKEAKVIDAKNIEVTFTDGGVVKKALDTALVAGTATKVTVEYNGTKYEVTVTLQALTATATVVGAKKVEVKLNQAVDTAKVTFEVKNATNTVVNVAKTTFSDDKMTATLEFATNLIAGDYTIAAKGATTDASAKITVVAEKIAKIEFVNDKAVFSRTDAKVVTSTVKISNQYGEDVTAAKSGQLTVTAGKGVASLATSGVLTIDNNTAAGIAASNTVFAKDEKVAVSAIDSASNTFASVVLTVADKAQVAEIAIEKLYNADNETLAVGSTAGNFKLVISAKDQYGNKISNATDFANDTVLTIANPTVTNVVGGSSTPTYGWDANIDGGKLTLTLAGTPGAGTSKVTIISKTSGKLASFDVVVKEAVKVDVLTLSAPAVAVAGADIEIPFVAVDQFGVAITSASALKSAGALLSLTSSAGNLDFVQDYVKKTAKLVLSNVTTKGTVVVAAVTGTGKVQQVTISVVDAAVPTVISATKDLTTTLAKTAVVDFSTGNVVVKDQYGRDITPTWGGANYSLDVTSSDTGKVTYASGKLTAVAKGSSTITVKLLKNNIEVAGSAFTFTVKVVEKGDIQSYEVPDLGTLLDNGNTDHDRQVTVNGVLADATKVAVPNDFFTVDTITSGLSTTTPTSNKLHASLPGATPFANGDVTATFVVTVTGGNGEVISKTVKVSNAASVADKLELQTAGAGTKEGDLILSAAKGSVDTVAEVNALATAVVKTTDQYGVAITPSVFTKVYITNISNGHTITDGVAPAPVSTIAAGDTFNVVAITANGKTITFQVVVKA</sequence>
<dbReference type="AlphaFoldDB" id="A0A3G9IYD5"/>
<dbReference type="PROSITE" id="PS51272">
    <property type="entry name" value="SLH"/>
    <property type="match status" value="1"/>
</dbReference>
<feature type="signal peptide" evidence="1">
    <location>
        <begin position="1"/>
        <end position="24"/>
    </location>
</feature>
<dbReference type="InterPro" id="IPR001119">
    <property type="entry name" value="SLH_dom"/>
</dbReference>
<proteinExistence type="predicted"/>
<dbReference type="KEGG" id="pbk:Back11_52350"/>
<protein>
    <recommendedName>
        <fullName evidence="2">SLH domain-containing protein</fullName>
    </recommendedName>
</protein>
<dbReference type="EMBL" id="AP019308">
    <property type="protein sequence ID" value="BBH23890.1"/>
    <property type="molecule type" value="Genomic_DNA"/>
</dbReference>
<evidence type="ECO:0000313" key="4">
    <source>
        <dbReference type="Proteomes" id="UP000275368"/>
    </source>
</evidence>
<dbReference type="Pfam" id="PF00395">
    <property type="entry name" value="SLH"/>
    <property type="match status" value="1"/>
</dbReference>
<feature type="domain" description="SLH" evidence="2">
    <location>
        <begin position="84"/>
        <end position="147"/>
    </location>
</feature>
<evidence type="ECO:0000256" key="1">
    <source>
        <dbReference type="SAM" id="SignalP"/>
    </source>
</evidence>